<reference evidence="1" key="1">
    <citation type="submission" date="2021-06" db="EMBL/GenBank/DDBJ databases">
        <authorList>
            <person name="Kallberg Y."/>
            <person name="Tangrot J."/>
            <person name="Rosling A."/>
        </authorList>
    </citation>
    <scope>NUCLEOTIDE SEQUENCE</scope>
    <source>
        <strain evidence="1">MA453B</strain>
    </source>
</reference>
<sequence length="95" mass="11188">FNQVLSKLGPMMILILGELSLLRLLKYSISWTTVMNQIYINSGHWYYELCFFDNFDYTFLKNLLLPNCSSSSLDILNQIQLSTFEIRAYDDTNSW</sequence>
<name>A0A9N9JQ78_9GLOM</name>
<proteinExistence type="predicted"/>
<protein>
    <submittedName>
        <fullName evidence="1">7519_t:CDS:1</fullName>
    </submittedName>
</protein>
<organism evidence="1 2">
    <name type="scientific">Dentiscutata erythropus</name>
    <dbReference type="NCBI Taxonomy" id="1348616"/>
    <lineage>
        <taxon>Eukaryota</taxon>
        <taxon>Fungi</taxon>
        <taxon>Fungi incertae sedis</taxon>
        <taxon>Mucoromycota</taxon>
        <taxon>Glomeromycotina</taxon>
        <taxon>Glomeromycetes</taxon>
        <taxon>Diversisporales</taxon>
        <taxon>Gigasporaceae</taxon>
        <taxon>Dentiscutata</taxon>
    </lineage>
</organism>
<evidence type="ECO:0000313" key="2">
    <source>
        <dbReference type="Proteomes" id="UP000789405"/>
    </source>
</evidence>
<evidence type="ECO:0000313" key="1">
    <source>
        <dbReference type="EMBL" id="CAG8787259.1"/>
    </source>
</evidence>
<feature type="non-terminal residue" evidence="1">
    <location>
        <position position="1"/>
    </location>
</feature>
<comment type="caution">
    <text evidence="1">The sequence shown here is derived from an EMBL/GenBank/DDBJ whole genome shotgun (WGS) entry which is preliminary data.</text>
</comment>
<dbReference type="AlphaFoldDB" id="A0A9N9JQ78"/>
<dbReference type="Proteomes" id="UP000789405">
    <property type="component" value="Unassembled WGS sequence"/>
</dbReference>
<dbReference type="EMBL" id="CAJVPY010024779">
    <property type="protein sequence ID" value="CAG8787259.1"/>
    <property type="molecule type" value="Genomic_DNA"/>
</dbReference>
<gene>
    <name evidence="1" type="ORF">DERYTH_LOCUS20670</name>
</gene>
<keyword evidence="2" id="KW-1185">Reference proteome</keyword>
<accession>A0A9N9JQ78</accession>